<keyword evidence="2" id="KW-0813">Transport</keyword>
<sequence length="122" mass="14070">MFLHHLHSLQTNTLTNQIRMISPESYLISSIALETASTIMLTKTINNKMWFAPVYMGYGFSFYLFPKALQKFELSVAYTIWSGFGIIFTMVYDAMKLRKLCAMKQLMGSLLVILGIYFVNMK</sequence>
<dbReference type="GO" id="GO:0005886">
    <property type="term" value="C:plasma membrane"/>
    <property type="evidence" value="ECO:0007669"/>
    <property type="project" value="UniProtKB-SubCell"/>
</dbReference>
<protein>
    <recommendedName>
        <fullName evidence="9">EamA domain-containing protein</fullName>
    </recommendedName>
</protein>
<dbReference type="EMBL" id="MN740288">
    <property type="protein sequence ID" value="QHT98160.1"/>
    <property type="molecule type" value="Genomic_DNA"/>
</dbReference>
<organism evidence="8">
    <name type="scientific">viral metagenome</name>
    <dbReference type="NCBI Taxonomy" id="1070528"/>
    <lineage>
        <taxon>unclassified sequences</taxon>
        <taxon>metagenomes</taxon>
        <taxon>organismal metagenomes</taxon>
    </lineage>
</organism>
<name>A0A6C0J022_9ZZZZ</name>
<dbReference type="InterPro" id="IPR000390">
    <property type="entry name" value="Small_drug/metabolite_transptr"/>
</dbReference>
<evidence type="ECO:0000256" key="4">
    <source>
        <dbReference type="ARBA" id="ARBA00022692"/>
    </source>
</evidence>
<keyword evidence="5 7" id="KW-1133">Transmembrane helix</keyword>
<dbReference type="PANTHER" id="PTHR30561:SF1">
    <property type="entry name" value="MULTIDRUG TRANSPORTER EMRE"/>
    <property type="match status" value="1"/>
</dbReference>
<feature type="transmembrane region" description="Helical" evidence="7">
    <location>
        <begin position="78"/>
        <end position="95"/>
    </location>
</feature>
<dbReference type="Gene3D" id="1.10.3730.20">
    <property type="match status" value="1"/>
</dbReference>
<evidence type="ECO:0000256" key="7">
    <source>
        <dbReference type="SAM" id="Phobius"/>
    </source>
</evidence>
<dbReference type="SUPFAM" id="SSF103481">
    <property type="entry name" value="Multidrug resistance efflux transporter EmrE"/>
    <property type="match status" value="1"/>
</dbReference>
<proteinExistence type="predicted"/>
<accession>A0A6C0J022</accession>
<keyword evidence="3" id="KW-1003">Cell membrane</keyword>
<evidence type="ECO:0000256" key="2">
    <source>
        <dbReference type="ARBA" id="ARBA00022448"/>
    </source>
</evidence>
<keyword evidence="4 7" id="KW-0812">Transmembrane</keyword>
<feature type="transmembrane region" description="Helical" evidence="7">
    <location>
        <begin position="49"/>
        <end position="66"/>
    </location>
</feature>
<evidence type="ECO:0000256" key="6">
    <source>
        <dbReference type="ARBA" id="ARBA00023136"/>
    </source>
</evidence>
<evidence type="ECO:0008006" key="9">
    <source>
        <dbReference type="Google" id="ProtNLM"/>
    </source>
</evidence>
<dbReference type="PANTHER" id="PTHR30561">
    <property type="entry name" value="SMR FAMILY PROTON-DEPENDENT DRUG EFFLUX TRANSPORTER SUGE"/>
    <property type="match status" value="1"/>
</dbReference>
<comment type="subcellular location">
    <subcellularLocation>
        <location evidence="1">Cell membrane</location>
        <topology evidence="1">Multi-pass membrane protein</topology>
    </subcellularLocation>
</comment>
<evidence type="ECO:0000256" key="5">
    <source>
        <dbReference type="ARBA" id="ARBA00022989"/>
    </source>
</evidence>
<reference evidence="8" key="1">
    <citation type="journal article" date="2020" name="Nature">
        <title>Giant virus diversity and host interactions through global metagenomics.</title>
        <authorList>
            <person name="Schulz F."/>
            <person name="Roux S."/>
            <person name="Paez-Espino D."/>
            <person name="Jungbluth S."/>
            <person name="Walsh D.A."/>
            <person name="Denef V.J."/>
            <person name="McMahon K.D."/>
            <person name="Konstantinidis K.T."/>
            <person name="Eloe-Fadrosh E.A."/>
            <person name="Kyrpides N.C."/>
            <person name="Woyke T."/>
        </authorList>
    </citation>
    <scope>NUCLEOTIDE SEQUENCE</scope>
    <source>
        <strain evidence="8">GVMAG-M-3300025626-8</strain>
    </source>
</reference>
<dbReference type="InterPro" id="IPR045324">
    <property type="entry name" value="Small_multidrug_res"/>
</dbReference>
<evidence type="ECO:0000313" key="8">
    <source>
        <dbReference type="EMBL" id="QHT98160.1"/>
    </source>
</evidence>
<dbReference type="InterPro" id="IPR037185">
    <property type="entry name" value="EmrE-like"/>
</dbReference>
<dbReference type="AlphaFoldDB" id="A0A6C0J022"/>
<evidence type="ECO:0000256" key="1">
    <source>
        <dbReference type="ARBA" id="ARBA00004651"/>
    </source>
</evidence>
<keyword evidence="6 7" id="KW-0472">Membrane</keyword>
<dbReference type="GO" id="GO:0022857">
    <property type="term" value="F:transmembrane transporter activity"/>
    <property type="evidence" value="ECO:0007669"/>
    <property type="project" value="InterPro"/>
</dbReference>
<evidence type="ECO:0000256" key="3">
    <source>
        <dbReference type="ARBA" id="ARBA00022475"/>
    </source>
</evidence>
<feature type="transmembrane region" description="Helical" evidence="7">
    <location>
        <begin position="102"/>
        <end position="119"/>
    </location>
</feature>
<dbReference type="Pfam" id="PF00893">
    <property type="entry name" value="Multi_Drug_Res"/>
    <property type="match status" value="1"/>
</dbReference>